<dbReference type="AlphaFoldDB" id="A0A6J5ZHF0"/>
<dbReference type="EMBL" id="CAESAG010000117">
    <property type="protein sequence ID" value="CAB4339073.1"/>
    <property type="molecule type" value="Genomic_DNA"/>
</dbReference>
<reference evidence="1" key="1">
    <citation type="submission" date="2020-05" db="EMBL/GenBank/DDBJ databases">
        <authorList>
            <person name="Chiriac C."/>
            <person name="Salcher M."/>
            <person name="Ghai R."/>
            <person name="Kavagutti S V."/>
        </authorList>
    </citation>
    <scope>NUCLEOTIDE SEQUENCE</scope>
</reference>
<accession>A0A6J5ZHF0</accession>
<protein>
    <submittedName>
        <fullName evidence="1">Unannotated protein</fullName>
    </submittedName>
</protein>
<organism evidence="1">
    <name type="scientific">freshwater metagenome</name>
    <dbReference type="NCBI Taxonomy" id="449393"/>
    <lineage>
        <taxon>unclassified sequences</taxon>
        <taxon>metagenomes</taxon>
        <taxon>ecological metagenomes</taxon>
    </lineage>
</organism>
<name>A0A6J5ZHF0_9ZZZZ</name>
<proteinExistence type="predicted"/>
<sequence length="216" mass="23615">MIVLAQKGDTWGKSEVKIVAPINPSSKICPPQTYDFNIVYNEVLKGYFLVMYPHRTSIDPESENFAGKDQRAQSIKYTFEATIDNWKSKVIGKDSSGNKSFFLGQGIWIKPLDPKKPHTFRAIPTSSELDPVDTSGCAPFTKTLLPKALKADPCAASVLSPDCKQEVVVGENAGDEGQPQPATATTVKSIKCQKGKLSKRVKGVNPKCPPGYKLKK</sequence>
<evidence type="ECO:0000313" key="1">
    <source>
        <dbReference type="EMBL" id="CAB4339073.1"/>
    </source>
</evidence>
<gene>
    <name evidence="1" type="ORF">UFOPK4080_00765</name>
</gene>